<dbReference type="Pfam" id="PF00732">
    <property type="entry name" value="GMC_oxred_N"/>
    <property type="match status" value="1"/>
</dbReference>
<dbReference type="EMBL" id="NNAY01001028">
    <property type="protein sequence ID" value="OXU25427.1"/>
    <property type="molecule type" value="Genomic_DNA"/>
</dbReference>
<evidence type="ECO:0000259" key="3">
    <source>
        <dbReference type="Pfam" id="PF00732"/>
    </source>
</evidence>
<comment type="similarity">
    <text evidence="1">Belongs to the GMC oxidoreductase family.</text>
</comment>
<evidence type="ECO:0008006" key="7">
    <source>
        <dbReference type="Google" id="ProtNLM"/>
    </source>
</evidence>
<feature type="coiled-coil region" evidence="2">
    <location>
        <begin position="9"/>
        <end position="36"/>
    </location>
</feature>
<dbReference type="Gene3D" id="3.50.50.60">
    <property type="entry name" value="FAD/NAD(P)-binding domain"/>
    <property type="match status" value="1"/>
</dbReference>
<dbReference type="InterPro" id="IPR036188">
    <property type="entry name" value="FAD/NAD-bd_sf"/>
</dbReference>
<feature type="domain" description="Glucose-methanol-choline oxidoreductase C-terminal" evidence="4">
    <location>
        <begin position="638"/>
        <end position="779"/>
    </location>
</feature>
<feature type="domain" description="Glucose-methanol-choline oxidoreductase N-terminal" evidence="3">
    <location>
        <begin position="229"/>
        <end position="526"/>
    </location>
</feature>
<dbReference type="OrthoDB" id="269227at2759"/>
<dbReference type="InterPro" id="IPR007867">
    <property type="entry name" value="GMC_OxRtase_C"/>
</dbReference>
<sequence length="798" mass="91064">MNGLIRKGLVWWNEELKEKKREVAKEKKKYQKEKRREGANVREKWTEWKTSVSEYKEMMNEAKEKNWREFVGNKSRDDVWKVISVCMGKRKNESLIALKVGDGWTKDWSESVNVLLNEFQQCIPDDGIPVEAGGSNERVVDEFDENEFRMNEFMSAVRLMSVKKALVFATAYRRSGLVYRNLYGFVEDQTPVREALQRLAAGARNFLQEGENFLSSQLKDSTPRYNQEYDFVVIGAGTAGATVAGRLSEMEDQTILLIEAGPNENLLMDIPLIVNYLQFSNDLNWKYQTEASKTYCQGMTNRKCNWPRGKVMGGSSVLNYMIATRGNPLDYDAWAEMGNEGWSYDELLPYFKKLEDIGIDELKYDRELHNVDGPVHITYPPYHTPLAESFLEAGLEMGYPIIDYNANQDIGFSYIQATLKNGTRMSTNRAYLYPANRRKNLFVTRLSHVNKILIDPVTKRAYGVDYTKLGMNLRVRARKEIILCAGSIGSAQILMLSGVGPADHLNEMKINIIQDAPVGENLMDHIAYGGLVFLVDQPVSITSTVTDPTKPYLRDFLNTRLGPYTIPGGCEALAFLDVDNSESLHGFPNMELLFIAASLVSDTSFHNNVGISREYWTKMFARVAGHHSWTIFPMLMRPNSRGRILLRNKDPHSKPKIFANYLDDPEDVRIMIKGIRAAIEVSRTKSMRRFNSQFYDFTVPGCEDYEYDSDEYWECALRTFTFTIYHHSGTCKMAPENDPTGVVNPRLQVKGIQGLRVADASIMPMIMTGHTNVPVIMIGEKLADMVKEDWGYNTEILY</sequence>
<comment type="caution">
    <text evidence="5">The sequence shown here is derived from an EMBL/GenBank/DDBJ whole genome shotgun (WGS) entry which is preliminary data.</text>
</comment>
<gene>
    <name evidence="5" type="ORF">TSAR_012354</name>
</gene>
<dbReference type="Gene3D" id="3.30.560.10">
    <property type="entry name" value="Glucose Oxidase, domain 3"/>
    <property type="match status" value="1"/>
</dbReference>
<keyword evidence="6" id="KW-1185">Reference proteome</keyword>
<organism evidence="5 6">
    <name type="scientific">Trichomalopsis sarcophagae</name>
    <dbReference type="NCBI Taxonomy" id="543379"/>
    <lineage>
        <taxon>Eukaryota</taxon>
        <taxon>Metazoa</taxon>
        <taxon>Ecdysozoa</taxon>
        <taxon>Arthropoda</taxon>
        <taxon>Hexapoda</taxon>
        <taxon>Insecta</taxon>
        <taxon>Pterygota</taxon>
        <taxon>Neoptera</taxon>
        <taxon>Endopterygota</taxon>
        <taxon>Hymenoptera</taxon>
        <taxon>Apocrita</taxon>
        <taxon>Proctotrupomorpha</taxon>
        <taxon>Chalcidoidea</taxon>
        <taxon>Pteromalidae</taxon>
        <taxon>Pteromalinae</taxon>
        <taxon>Trichomalopsis</taxon>
    </lineage>
</organism>
<reference evidence="5 6" key="1">
    <citation type="journal article" date="2017" name="Curr. Biol.">
        <title>The Evolution of Venom by Co-option of Single-Copy Genes.</title>
        <authorList>
            <person name="Martinson E.O."/>
            <person name="Mrinalini"/>
            <person name="Kelkar Y.D."/>
            <person name="Chang C.H."/>
            <person name="Werren J.H."/>
        </authorList>
    </citation>
    <scope>NUCLEOTIDE SEQUENCE [LARGE SCALE GENOMIC DNA]</scope>
    <source>
        <strain evidence="5 6">Alberta</strain>
        <tissue evidence="5">Whole body</tissue>
    </source>
</reference>
<accession>A0A232F513</accession>
<evidence type="ECO:0000256" key="2">
    <source>
        <dbReference type="SAM" id="Coils"/>
    </source>
</evidence>
<evidence type="ECO:0000313" key="6">
    <source>
        <dbReference type="Proteomes" id="UP000215335"/>
    </source>
</evidence>
<evidence type="ECO:0000256" key="1">
    <source>
        <dbReference type="ARBA" id="ARBA00010790"/>
    </source>
</evidence>
<keyword evidence="2" id="KW-0175">Coiled coil</keyword>
<dbReference type="PANTHER" id="PTHR11552:SF158">
    <property type="entry name" value="GH23626P-RELATED"/>
    <property type="match status" value="1"/>
</dbReference>
<dbReference type="PANTHER" id="PTHR11552">
    <property type="entry name" value="GLUCOSE-METHANOL-CHOLINE GMC OXIDOREDUCTASE"/>
    <property type="match status" value="1"/>
</dbReference>
<dbReference type="SUPFAM" id="SSF51905">
    <property type="entry name" value="FAD/NAD(P)-binding domain"/>
    <property type="match status" value="1"/>
</dbReference>
<dbReference type="SUPFAM" id="SSF54373">
    <property type="entry name" value="FAD-linked reductases, C-terminal domain"/>
    <property type="match status" value="1"/>
</dbReference>
<evidence type="ECO:0000259" key="4">
    <source>
        <dbReference type="Pfam" id="PF05199"/>
    </source>
</evidence>
<name>A0A232F513_9HYME</name>
<dbReference type="Proteomes" id="UP000215335">
    <property type="component" value="Unassembled WGS sequence"/>
</dbReference>
<dbReference type="GO" id="GO:0050660">
    <property type="term" value="F:flavin adenine dinucleotide binding"/>
    <property type="evidence" value="ECO:0007669"/>
    <property type="project" value="InterPro"/>
</dbReference>
<dbReference type="Pfam" id="PF05199">
    <property type="entry name" value="GMC_oxred_C"/>
    <property type="match status" value="1"/>
</dbReference>
<proteinExistence type="inferred from homology"/>
<dbReference type="GO" id="GO:0016614">
    <property type="term" value="F:oxidoreductase activity, acting on CH-OH group of donors"/>
    <property type="evidence" value="ECO:0007669"/>
    <property type="project" value="InterPro"/>
</dbReference>
<dbReference type="InterPro" id="IPR000172">
    <property type="entry name" value="GMC_OxRdtase_N"/>
</dbReference>
<dbReference type="STRING" id="543379.A0A232F513"/>
<protein>
    <recommendedName>
        <fullName evidence="7">Glucose-methanol-choline oxidoreductase N-terminal domain-containing protein</fullName>
    </recommendedName>
</protein>
<dbReference type="AlphaFoldDB" id="A0A232F513"/>
<dbReference type="InterPro" id="IPR012132">
    <property type="entry name" value="GMC_OxRdtase"/>
</dbReference>
<evidence type="ECO:0000313" key="5">
    <source>
        <dbReference type="EMBL" id="OXU25427.1"/>
    </source>
</evidence>